<dbReference type="InterPro" id="IPR051685">
    <property type="entry name" value="Ycf3/AcsC/BcsC/TPR_MFPF"/>
</dbReference>
<dbReference type="RefSeq" id="WP_220203289.1">
    <property type="nucleotide sequence ID" value="NZ_BNJK01000001.1"/>
</dbReference>
<feature type="transmembrane region" description="Helical" evidence="6">
    <location>
        <begin position="28"/>
        <end position="54"/>
    </location>
</feature>
<feature type="region of interest" description="Disordered" evidence="5">
    <location>
        <begin position="1"/>
        <end position="20"/>
    </location>
</feature>
<keyword evidence="6" id="KW-0472">Membrane</keyword>
<evidence type="ECO:0000256" key="5">
    <source>
        <dbReference type="SAM" id="MobiDB-lite"/>
    </source>
</evidence>
<dbReference type="InterPro" id="IPR046880">
    <property type="entry name" value="TPR-S"/>
</dbReference>
<keyword evidence="6" id="KW-0812">Transmembrane</keyword>
<evidence type="ECO:0000256" key="3">
    <source>
        <dbReference type="PROSITE-ProRule" id="PRU00339"/>
    </source>
</evidence>
<keyword evidence="8" id="KW-1185">Reference proteome</keyword>
<keyword evidence="6" id="KW-1133">Transmembrane helix</keyword>
<dbReference type="Pfam" id="PF20308">
    <property type="entry name" value="TPR-S"/>
    <property type="match status" value="1"/>
</dbReference>
<keyword evidence="2 3" id="KW-0802">TPR repeat</keyword>
<feature type="repeat" description="TPR" evidence="3">
    <location>
        <begin position="244"/>
        <end position="277"/>
    </location>
</feature>
<evidence type="ECO:0000313" key="7">
    <source>
        <dbReference type="EMBL" id="GHO92457.1"/>
    </source>
</evidence>
<evidence type="ECO:0000256" key="1">
    <source>
        <dbReference type="ARBA" id="ARBA00022737"/>
    </source>
</evidence>
<dbReference type="PANTHER" id="PTHR44943">
    <property type="entry name" value="CELLULOSE SYNTHASE OPERON PROTEIN C"/>
    <property type="match status" value="1"/>
</dbReference>
<comment type="caution">
    <text evidence="7">The sequence shown here is derived from an EMBL/GenBank/DDBJ whole genome shotgun (WGS) entry which is preliminary data.</text>
</comment>
<feature type="coiled-coil region" evidence="4">
    <location>
        <begin position="125"/>
        <end position="177"/>
    </location>
</feature>
<dbReference type="AlphaFoldDB" id="A0A8J3IJI1"/>
<dbReference type="Proteomes" id="UP000597444">
    <property type="component" value="Unassembled WGS sequence"/>
</dbReference>
<feature type="repeat" description="TPR" evidence="3">
    <location>
        <begin position="196"/>
        <end position="229"/>
    </location>
</feature>
<dbReference type="Gene3D" id="1.25.40.10">
    <property type="entry name" value="Tetratricopeptide repeat domain"/>
    <property type="match status" value="2"/>
</dbReference>
<feature type="repeat" description="TPR" evidence="3">
    <location>
        <begin position="355"/>
        <end position="388"/>
    </location>
</feature>
<dbReference type="PROSITE" id="PS50293">
    <property type="entry name" value="TPR_REGION"/>
    <property type="match status" value="1"/>
</dbReference>
<evidence type="ECO:0000256" key="6">
    <source>
        <dbReference type="SAM" id="Phobius"/>
    </source>
</evidence>
<dbReference type="PANTHER" id="PTHR44943:SF8">
    <property type="entry name" value="TPR REPEAT-CONTAINING PROTEIN MJ0263"/>
    <property type="match status" value="1"/>
</dbReference>
<reference evidence="7" key="1">
    <citation type="submission" date="2020-10" db="EMBL/GenBank/DDBJ databases">
        <title>Taxonomic study of unclassified bacteria belonging to the class Ktedonobacteria.</title>
        <authorList>
            <person name="Yabe S."/>
            <person name="Wang C.M."/>
            <person name="Zheng Y."/>
            <person name="Sakai Y."/>
            <person name="Cavaletti L."/>
            <person name="Monciardini P."/>
            <person name="Donadio S."/>
        </authorList>
    </citation>
    <scope>NUCLEOTIDE SEQUENCE</scope>
    <source>
        <strain evidence="7">ID150040</strain>
    </source>
</reference>
<dbReference type="SUPFAM" id="SSF48452">
    <property type="entry name" value="TPR-like"/>
    <property type="match status" value="1"/>
</dbReference>
<organism evidence="7 8">
    <name type="scientific">Reticulibacter mediterranei</name>
    <dbReference type="NCBI Taxonomy" id="2778369"/>
    <lineage>
        <taxon>Bacteria</taxon>
        <taxon>Bacillati</taxon>
        <taxon>Chloroflexota</taxon>
        <taxon>Ktedonobacteria</taxon>
        <taxon>Ktedonobacterales</taxon>
        <taxon>Reticulibacteraceae</taxon>
        <taxon>Reticulibacter</taxon>
    </lineage>
</organism>
<evidence type="ECO:0008006" key="9">
    <source>
        <dbReference type="Google" id="ProtNLM"/>
    </source>
</evidence>
<evidence type="ECO:0000256" key="2">
    <source>
        <dbReference type="ARBA" id="ARBA00022803"/>
    </source>
</evidence>
<keyword evidence="1" id="KW-0677">Repeat</keyword>
<feature type="compositionally biased region" description="Polar residues" evidence="5">
    <location>
        <begin position="1"/>
        <end position="18"/>
    </location>
</feature>
<dbReference type="InterPro" id="IPR019734">
    <property type="entry name" value="TPR_rpt"/>
</dbReference>
<accession>A0A8J3IJI1</accession>
<evidence type="ECO:0000313" key="8">
    <source>
        <dbReference type="Proteomes" id="UP000597444"/>
    </source>
</evidence>
<proteinExistence type="predicted"/>
<name>A0A8J3IJI1_9CHLR</name>
<feature type="transmembrane region" description="Helical" evidence="6">
    <location>
        <begin position="75"/>
        <end position="105"/>
    </location>
</feature>
<evidence type="ECO:0000256" key="4">
    <source>
        <dbReference type="SAM" id="Coils"/>
    </source>
</evidence>
<gene>
    <name evidence="7" type="ORF">KSF_025050</name>
</gene>
<protein>
    <recommendedName>
        <fullName evidence="9">Tetratricopeptide repeat protein</fullName>
    </recommendedName>
</protein>
<keyword evidence="4" id="KW-0175">Coiled coil</keyword>
<feature type="repeat" description="TPR" evidence="3">
    <location>
        <begin position="278"/>
        <end position="311"/>
    </location>
</feature>
<dbReference type="PROSITE" id="PS50005">
    <property type="entry name" value="TPR"/>
    <property type="match status" value="4"/>
</dbReference>
<dbReference type="SMART" id="SM00028">
    <property type="entry name" value="TPR"/>
    <property type="match status" value="4"/>
</dbReference>
<dbReference type="InterPro" id="IPR011990">
    <property type="entry name" value="TPR-like_helical_dom_sf"/>
</dbReference>
<sequence length="424" mass="47523">MSAAKQSNTSRLSSSKQPAMSWPSLRPFLWVAVVLIALLVLMPFIMQIVAFWKYDTTTSSIADQVKQQADQTQNLLNLLNTFAAIIGVVFAVFAAVTVALGVYGFSTNNGFRDLEKEWQDRLDELAQKSTAIASLENDMQKKNEQLKELQEESADLRDQLQKNVTSAQAQLNKQVEEISIVIRHLGMTRSLISNDPRTNFALGRILSGGGDYDKAIELLEATALLDPTFPEVQRELGLTYRRRGDRYNSIGETREGEADYEMAIQKLQESVRQNPDDVETVAILGGLYRRKGDYRRAMDYYRQAVAVDPTSSYALGNVGSLAWYLGDEKLAREMFARTGQAAQERLDTLESLAPYWDYFDLGLSQLMLGKTEDAKQSYAKAIEFTPSKVHFEGVLNNLSLLKKNTHAHAIPGIDEIVEMIEAAR</sequence>
<dbReference type="EMBL" id="BNJK01000001">
    <property type="protein sequence ID" value="GHO92457.1"/>
    <property type="molecule type" value="Genomic_DNA"/>
</dbReference>
<dbReference type="Pfam" id="PF13181">
    <property type="entry name" value="TPR_8"/>
    <property type="match status" value="1"/>
</dbReference>